<protein>
    <recommendedName>
        <fullName evidence="4">ABC-2 family transporter protein</fullName>
    </recommendedName>
</protein>
<dbReference type="STRING" id="1033731.SAMN05444145_103116"/>
<gene>
    <name evidence="2" type="ORF">SAMN05444145_103116</name>
</gene>
<feature type="transmembrane region" description="Helical" evidence="1">
    <location>
        <begin position="196"/>
        <end position="218"/>
    </location>
</feature>
<dbReference type="RefSeq" id="WP_231290785.1">
    <property type="nucleotide sequence ID" value="NZ_CAEG01000010.1"/>
</dbReference>
<feature type="transmembrane region" description="Helical" evidence="1">
    <location>
        <begin position="105"/>
        <end position="128"/>
    </location>
</feature>
<keyword evidence="1" id="KW-1133">Transmembrane helix</keyword>
<keyword evidence="1" id="KW-0812">Transmembrane</keyword>
<feature type="transmembrane region" description="Helical" evidence="1">
    <location>
        <begin position="18"/>
        <end position="36"/>
    </location>
</feature>
<proteinExistence type="predicted"/>
<feature type="transmembrane region" description="Helical" evidence="1">
    <location>
        <begin position="148"/>
        <end position="167"/>
    </location>
</feature>
<keyword evidence="1" id="KW-0472">Membrane</keyword>
<accession>A0A1H4ATD6</accession>
<dbReference type="EMBL" id="FNRI01000003">
    <property type="protein sequence ID" value="SEA39159.1"/>
    <property type="molecule type" value="Genomic_DNA"/>
</dbReference>
<organism evidence="2 3">
    <name type="scientific">Alistipes timonensis JC136</name>
    <dbReference type="NCBI Taxonomy" id="1033731"/>
    <lineage>
        <taxon>Bacteria</taxon>
        <taxon>Pseudomonadati</taxon>
        <taxon>Bacteroidota</taxon>
        <taxon>Bacteroidia</taxon>
        <taxon>Bacteroidales</taxon>
        <taxon>Rikenellaceae</taxon>
        <taxon>Alistipes</taxon>
    </lineage>
</organism>
<dbReference type="AlphaFoldDB" id="A0A1H4ATD6"/>
<keyword evidence="3" id="KW-1185">Reference proteome</keyword>
<name>A0A1H4ATD6_9BACT</name>
<feature type="transmembrane region" description="Helical" evidence="1">
    <location>
        <begin position="174"/>
        <end position="190"/>
    </location>
</feature>
<reference evidence="2 3" key="1">
    <citation type="submission" date="2016-10" db="EMBL/GenBank/DDBJ databases">
        <authorList>
            <person name="de Groot N.N."/>
        </authorList>
    </citation>
    <scope>NUCLEOTIDE SEQUENCE [LARGE SCALE GENOMIC DNA]</scope>
    <source>
        <strain evidence="2 3">DSM 25383</strain>
    </source>
</reference>
<feature type="transmembrane region" description="Helical" evidence="1">
    <location>
        <begin position="62"/>
        <end position="84"/>
    </location>
</feature>
<evidence type="ECO:0008006" key="4">
    <source>
        <dbReference type="Google" id="ProtNLM"/>
    </source>
</evidence>
<evidence type="ECO:0000313" key="2">
    <source>
        <dbReference type="EMBL" id="SEA39159.1"/>
    </source>
</evidence>
<evidence type="ECO:0000313" key="3">
    <source>
        <dbReference type="Proteomes" id="UP000183253"/>
    </source>
</evidence>
<sequence length="228" mass="25587">MGKIVWHIFYKEWIKTRWTYLAALVLGLATVFYVFIRVENGMERFGAKTYMLKVLYDNPPLIYYRMLLYVPLLIAACVGVTQYLPETVNRRIRLMLHLPVANTRLVLGMALYGVAAVTVSNALLYGLFVAKSAALFPAEITLPALKSVLPWLLAAYPVYGFIAMVALEPNRWRALLYAVTGYYLISPFVVCGEAPGSYFSSALPLLAIAAGSFPLLLYSSYRFSKGER</sequence>
<evidence type="ECO:0000256" key="1">
    <source>
        <dbReference type="SAM" id="Phobius"/>
    </source>
</evidence>
<dbReference type="Proteomes" id="UP000183253">
    <property type="component" value="Unassembled WGS sequence"/>
</dbReference>